<gene>
    <name evidence="1" type="ORF">EDWATA_02804</name>
</gene>
<evidence type="ECO:0000313" key="1">
    <source>
        <dbReference type="EMBL" id="EFE22205.1"/>
    </source>
</evidence>
<name>D4F7R8_EDWTA</name>
<sequence length="46" mass="5339">MSGETMMHAFAHFIDNDFYLRNKIKIVSREKRGKKNKPAQSTGNIQ</sequence>
<dbReference type="Proteomes" id="UP000003692">
    <property type="component" value="Unassembled WGS sequence"/>
</dbReference>
<comment type="caution">
    <text evidence="1">The sequence shown here is derived from an EMBL/GenBank/DDBJ whole genome shotgun (WGS) entry which is preliminary data.</text>
</comment>
<accession>D4F7R8</accession>
<reference evidence="1 2" key="1">
    <citation type="submission" date="2010-02" db="EMBL/GenBank/DDBJ databases">
        <authorList>
            <person name="Weinstock G."/>
            <person name="Sodergren E."/>
            <person name="Clifton S."/>
            <person name="Fulton L."/>
            <person name="Fulton B."/>
            <person name="Courtney L."/>
            <person name="Fronick C."/>
            <person name="Harrison M."/>
            <person name="Strong C."/>
            <person name="Farmer C."/>
            <person name="Delahaunty K."/>
            <person name="Markovic C."/>
            <person name="Hall O."/>
            <person name="Minx P."/>
            <person name="Tomlinson C."/>
            <person name="Mitreva M."/>
            <person name="Nelson J."/>
            <person name="Hou S."/>
            <person name="Wollam A."/>
            <person name="Pepin K.H."/>
            <person name="Johnson M."/>
            <person name="Bhonagiri V."/>
            <person name="Zhang X."/>
            <person name="Suruliraj S."/>
            <person name="Warren W."/>
            <person name="Chinwalla A."/>
            <person name="Mardis E.R."/>
            <person name="Wilson R.K."/>
        </authorList>
    </citation>
    <scope>NUCLEOTIDE SEQUENCE [LARGE SCALE GENOMIC DNA]</scope>
    <source>
        <strain evidence="1 2">ATCC 23685</strain>
    </source>
</reference>
<evidence type="ECO:0000313" key="2">
    <source>
        <dbReference type="Proteomes" id="UP000003692"/>
    </source>
</evidence>
<dbReference type="HOGENOM" id="CLU_3183070_0_0_6"/>
<dbReference type="EMBL" id="ADGK01000239">
    <property type="protein sequence ID" value="EFE22205.1"/>
    <property type="molecule type" value="Genomic_DNA"/>
</dbReference>
<organism evidence="1 2">
    <name type="scientific">Edwardsiella tarda ATCC 23685</name>
    <dbReference type="NCBI Taxonomy" id="500638"/>
    <lineage>
        <taxon>Bacteria</taxon>
        <taxon>Pseudomonadati</taxon>
        <taxon>Pseudomonadota</taxon>
        <taxon>Gammaproteobacteria</taxon>
        <taxon>Enterobacterales</taxon>
        <taxon>Hafniaceae</taxon>
        <taxon>Edwardsiella</taxon>
    </lineage>
</organism>
<protein>
    <submittedName>
        <fullName evidence="1">Uncharacterized protein</fullName>
    </submittedName>
</protein>
<dbReference type="AlphaFoldDB" id="D4F7R8"/>
<proteinExistence type="predicted"/>